<sequence length="44" mass="5263">MSNSASLEGEKQLYRTHGLRFDDLNSHKFVKKNFKIFLYLQNML</sequence>
<dbReference type="AlphaFoldDB" id="A0A1G8GKP0"/>
<organism evidence="1 2">
    <name type="scientific">Chryseobacterium taeanense</name>
    <dbReference type="NCBI Taxonomy" id="311334"/>
    <lineage>
        <taxon>Bacteria</taxon>
        <taxon>Pseudomonadati</taxon>
        <taxon>Bacteroidota</taxon>
        <taxon>Flavobacteriia</taxon>
        <taxon>Flavobacteriales</taxon>
        <taxon>Weeksellaceae</taxon>
        <taxon>Chryseobacterium group</taxon>
        <taxon>Chryseobacterium</taxon>
    </lineage>
</organism>
<accession>A0A1G8GKP0</accession>
<dbReference type="EMBL" id="FNDW01000003">
    <property type="protein sequence ID" value="SDH94881.1"/>
    <property type="molecule type" value="Genomic_DNA"/>
</dbReference>
<reference evidence="2" key="1">
    <citation type="submission" date="2016-10" db="EMBL/GenBank/DDBJ databases">
        <authorList>
            <person name="Varghese N."/>
            <person name="Submissions S."/>
        </authorList>
    </citation>
    <scope>NUCLEOTIDE SEQUENCE [LARGE SCALE GENOMIC DNA]</scope>
    <source>
        <strain evidence="2">DSM 17071</strain>
    </source>
</reference>
<evidence type="ECO:0000313" key="2">
    <source>
        <dbReference type="Proteomes" id="UP000198869"/>
    </source>
</evidence>
<keyword evidence="2" id="KW-1185">Reference proteome</keyword>
<proteinExistence type="predicted"/>
<dbReference type="Proteomes" id="UP000198869">
    <property type="component" value="Unassembled WGS sequence"/>
</dbReference>
<name>A0A1G8GKP0_9FLAO</name>
<gene>
    <name evidence="1" type="ORF">SAMN05421846_10311</name>
</gene>
<protein>
    <submittedName>
        <fullName evidence="1">Uncharacterized protein</fullName>
    </submittedName>
</protein>
<evidence type="ECO:0000313" key="1">
    <source>
        <dbReference type="EMBL" id="SDH94881.1"/>
    </source>
</evidence>